<sequence length="1114" mass="124824">MVMNKIPISLVFILILISAQAQENTLFTLLPSDQTGITFSNNVIDKKDRNILLYSNYYGGGGVGVADFNNDGLQDVFFSGNLVGDELYINKGNLTFENITQKAGIKDNGGWSSGVALADVNNDGYIDIYVCRELYDDDQNLRKNKLYINNGNLTFSEQAEKFGIANNERTRHATFLDYNNDGLLDLFLLNQPPNPGSYSKFFGINLKNDLKYASKLYKNVDNTHFVDVSAEAGVLRTSNANSVSASDFNNDGFTDLYIANDFYLPDFFYINNGDGTFTNIANKALKHMSYFSMGVDAADIDNDGLLDIMVADMAAEDNIRLKSNMSGMNPKDFWTVVNNGGHYQYMFNTLQLNNGNGTFSEIAELASVSSTDWSWANLIADFDNDGLKDIYVTNGLLRDIRNTDANKKMGDHVVDVANTFVKNNPNAGDVSIWEILDLEKTIEILPSEKLTNYAFKNNGDYTFTKTMKDWGLNQKTFSNGAAYADLDNDGDLEIIVNTINEEALIYRNNTTSTLQNNFLRFKISDKTYKNTLGTKITIYYGEKKQFVETTNVRGIYSTSEQTVHFGLGKTNKIDKVVVNWPNNKQTIIKDIKVNQVLSLYMNDAQSKHGQESAITKSVFKEITQLQKLVHKHKENDFDDYKNQVLLPHKLSQLGPGLAVADVNNDGLIDVYIGASVGDRGKLYIQNTLGTFTELVQDSFIKDSESEDLDAVFLDVDNDGDQDLYVVSGGNEYPLESKQYKDRLYINDGQGNFSKENNPDLPKSSGACVVPKDFDNDGDIDLFIGGRLVPSEYPLPASSTILENKKGTLVDVTQQIAPKLKNLGMVTDASWDDFDKDGDQDLIIVGEWMPITIFENDRGNFTNPKNTMIKNSRGWWFSIEKGDFDHDGDTDFIVGNLGLNYKYKTTVDKPFDIYYKDFDQNGKEDIVLGYYNYGKHYPVRGFSCSAQQVPELTKKIGKYDLFASLEIDKVYGNTNLDNALHYEAQTFATSYLENIGNGKFILSNLPNNAQFSSTNDILVKDFNNDKHLDVLLVGNLYTSEIETMRNDAGTGVLLYGNGNGSFIPIDNEESGFFADKDAKKIRMIDGKKKLVLVANNNDEVQLFEYVPLTKENKNE</sequence>
<evidence type="ECO:0000313" key="5">
    <source>
        <dbReference type="Proteomes" id="UP000076715"/>
    </source>
</evidence>
<dbReference type="SUPFAM" id="SSF69318">
    <property type="entry name" value="Integrin alpha N-terminal domain"/>
    <property type="match status" value="3"/>
</dbReference>
<dbReference type="PANTHER" id="PTHR16026">
    <property type="entry name" value="CARTILAGE ACIDIC PROTEIN 1"/>
    <property type="match status" value="1"/>
</dbReference>
<dbReference type="Gene3D" id="2.130.10.130">
    <property type="entry name" value="Integrin alpha, N-terminal"/>
    <property type="match status" value="4"/>
</dbReference>
<organism evidence="4 5">
    <name type="scientific">Aquimarina aggregata</name>
    <dbReference type="NCBI Taxonomy" id="1642818"/>
    <lineage>
        <taxon>Bacteria</taxon>
        <taxon>Pseudomonadati</taxon>
        <taxon>Bacteroidota</taxon>
        <taxon>Flavobacteriia</taxon>
        <taxon>Flavobacteriales</taxon>
        <taxon>Flavobacteriaceae</taxon>
        <taxon>Aquimarina</taxon>
    </lineage>
</organism>
<proteinExistence type="predicted"/>
<evidence type="ECO:0000256" key="2">
    <source>
        <dbReference type="SAM" id="SignalP"/>
    </source>
</evidence>
<keyword evidence="5" id="KW-1185">Reference proteome</keyword>
<evidence type="ECO:0000256" key="1">
    <source>
        <dbReference type="ARBA" id="ARBA00022729"/>
    </source>
</evidence>
<dbReference type="EMBL" id="LQRT01000046">
    <property type="protein sequence ID" value="KZS38570.1"/>
    <property type="molecule type" value="Genomic_DNA"/>
</dbReference>
<dbReference type="Proteomes" id="UP000076715">
    <property type="component" value="Unassembled WGS sequence"/>
</dbReference>
<reference evidence="4 5" key="1">
    <citation type="submission" date="2016-01" db="EMBL/GenBank/DDBJ databases">
        <title>The draft genome sequence of Aquimarina sp. RZW4-3-2.</title>
        <authorList>
            <person name="Wang Y."/>
        </authorList>
    </citation>
    <scope>NUCLEOTIDE SEQUENCE [LARGE SCALE GENOMIC DNA]</scope>
    <source>
        <strain evidence="4 5">RZW4-3-2</strain>
    </source>
</reference>
<feature type="signal peptide" evidence="2">
    <location>
        <begin position="1"/>
        <end position="21"/>
    </location>
</feature>
<dbReference type="Pfam" id="PF07593">
    <property type="entry name" value="UnbV_ASPIC"/>
    <property type="match status" value="1"/>
</dbReference>
<name>A0A162XDN1_9FLAO</name>
<protein>
    <recommendedName>
        <fullName evidence="3">ASPIC/UnbV domain-containing protein</fullName>
    </recommendedName>
</protein>
<evidence type="ECO:0000313" key="4">
    <source>
        <dbReference type="EMBL" id="KZS38570.1"/>
    </source>
</evidence>
<dbReference type="InterPro" id="IPR011519">
    <property type="entry name" value="UnbV_ASPIC"/>
</dbReference>
<dbReference type="STRING" id="1642818.AWE51_13290"/>
<keyword evidence="1 2" id="KW-0732">Signal</keyword>
<dbReference type="InterPro" id="IPR028994">
    <property type="entry name" value="Integrin_alpha_N"/>
</dbReference>
<evidence type="ECO:0000259" key="3">
    <source>
        <dbReference type="Pfam" id="PF07593"/>
    </source>
</evidence>
<dbReference type="PANTHER" id="PTHR16026:SF0">
    <property type="entry name" value="CARTILAGE ACIDIC PROTEIN 1"/>
    <property type="match status" value="1"/>
</dbReference>
<dbReference type="InterPro" id="IPR013517">
    <property type="entry name" value="FG-GAP"/>
</dbReference>
<dbReference type="AlphaFoldDB" id="A0A162XDN1"/>
<dbReference type="Pfam" id="PF13517">
    <property type="entry name" value="FG-GAP_3"/>
    <property type="match status" value="6"/>
</dbReference>
<feature type="domain" description="ASPIC/UnbV" evidence="3">
    <location>
        <begin position="532"/>
        <end position="597"/>
    </location>
</feature>
<accession>A0A162XDN1</accession>
<dbReference type="InterPro" id="IPR027039">
    <property type="entry name" value="Crtac1"/>
</dbReference>
<gene>
    <name evidence="4" type="ORF">AWE51_13290</name>
</gene>
<feature type="chain" id="PRO_5007840994" description="ASPIC/UnbV domain-containing protein" evidence="2">
    <location>
        <begin position="22"/>
        <end position="1114"/>
    </location>
</feature>
<comment type="caution">
    <text evidence="4">The sequence shown here is derived from an EMBL/GenBank/DDBJ whole genome shotgun (WGS) entry which is preliminary data.</text>
</comment>